<dbReference type="PROSITE" id="PS01045">
    <property type="entry name" value="SQUALEN_PHYTOEN_SYN_2"/>
    <property type="match status" value="1"/>
</dbReference>
<dbReference type="InterPro" id="IPR044843">
    <property type="entry name" value="Trans_IPPS_bact-type"/>
</dbReference>
<dbReference type="GeneID" id="303489975"/>
<dbReference type="EMBL" id="CP069811">
    <property type="protein sequence ID" value="QRQ91067.1"/>
    <property type="molecule type" value="Genomic_DNA"/>
</dbReference>
<evidence type="ECO:0000313" key="2">
    <source>
        <dbReference type="EMBL" id="QRQ91067.1"/>
    </source>
</evidence>
<dbReference type="EC" id="2.5.1.32" evidence="3"/>
<dbReference type="SFLD" id="SFLDS00005">
    <property type="entry name" value="Isoprenoid_Synthase_Type_I"/>
    <property type="match status" value="1"/>
</dbReference>
<name>A0A375GFY3_9BURK</name>
<reference evidence="3" key="1">
    <citation type="submission" date="2018-01" db="EMBL/GenBank/DDBJ databases">
        <authorList>
            <person name="Clerissi C."/>
        </authorList>
    </citation>
    <scope>NUCLEOTIDE SEQUENCE</scope>
    <source>
        <strain evidence="3">Cupriavidus oxalaticus LMG 2235</strain>
    </source>
</reference>
<dbReference type="CDD" id="cd00683">
    <property type="entry name" value="Trans_IPPS_HH"/>
    <property type="match status" value="1"/>
</dbReference>
<dbReference type="InterPro" id="IPR017828">
    <property type="entry name" value="SQ_synth_HpnD-like"/>
</dbReference>
<dbReference type="OrthoDB" id="9807580at2"/>
<sequence>MAVTQIATQDTPAAVAGSSAAAAASAGSSFHAALRILPAHQRQAMFEIYAFCRAVDDIADAIAGDLAPHAQRLAGLDAWRCDIAACYAGNPPAALRPLAAQIRAFDLQQQDFLAVIDGMTMDVVQDIRAPDAATLDLYCDRVASAVGRLAVRVFGLETSCGLALAHHLGRALQLTNILRDIDEDAAIGRLYLPAEALATAGIDAARATPQAVVAHAAIGQACAAVAQEAQAHYDQANAIMARCPARLVRSPRIMADVYHRILARLRMQGWRAPRQRVRLPRAQLLWIMLRHAIG</sequence>
<dbReference type="EMBL" id="OGUS01000140">
    <property type="protein sequence ID" value="SPC20891.1"/>
    <property type="molecule type" value="Genomic_DNA"/>
</dbReference>
<evidence type="ECO:0000313" key="4">
    <source>
        <dbReference type="Proteomes" id="UP000623307"/>
    </source>
</evidence>
<proteinExistence type="predicted"/>
<dbReference type="Pfam" id="PF00494">
    <property type="entry name" value="SQS_PSY"/>
    <property type="match status" value="1"/>
</dbReference>
<dbReference type="InterPro" id="IPR019845">
    <property type="entry name" value="Squalene/phytoene_synthase_CS"/>
</dbReference>
<dbReference type="Proteomes" id="UP000256862">
    <property type="component" value="Plasmid CO2235_mp"/>
</dbReference>
<keyword evidence="1 3" id="KW-0808">Transferase</keyword>
<dbReference type="Proteomes" id="UP000623307">
    <property type="component" value="Chromosome 1"/>
</dbReference>
<dbReference type="EC" id="2.5.1.103" evidence="2"/>
<dbReference type="RefSeq" id="WP_063237322.1">
    <property type="nucleotide sequence ID" value="NZ_CP069809.1"/>
</dbReference>
<accession>A0A375GFY3</accession>
<dbReference type="GO" id="GO:0016117">
    <property type="term" value="P:carotenoid biosynthetic process"/>
    <property type="evidence" value="ECO:0007669"/>
    <property type="project" value="InterPro"/>
</dbReference>
<protein>
    <submittedName>
        <fullName evidence="3">Phytoene synthase</fullName>
        <ecNumber evidence="3">2.5.1.32</ecNumber>
    </submittedName>
    <submittedName>
        <fullName evidence="2">Presqualene diphosphate synthase HpnD</fullName>
        <ecNumber evidence="2">2.5.1.103</ecNumber>
    </submittedName>
</protein>
<dbReference type="Gene3D" id="1.10.600.10">
    <property type="entry name" value="Farnesyl Diphosphate Synthase"/>
    <property type="match status" value="1"/>
</dbReference>
<keyword evidence="4" id="KW-1185">Reference proteome</keyword>
<dbReference type="InterPro" id="IPR002060">
    <property type="entry name" value="Squ/phyt_synthse"/>
</dbReference>
<dbReference type="SFLD" id="SFLDG01018">
    <property type="entry name" value="Squalene/Phytoene_Synthase_Lik"/>
    <property type="match status" value="1"/>
</dbReference>
<dbReference type="InterPro" id="IPR008949">
    <property type="entry name" value="Isoprenoid_synthase_dom_sf"/>
</dbReference>
<evidence type="ECO:0000313" key="3">
    <source>
        <dbReference type="EMBL" id="SPC20891.1"/>
    </source>
</evidence>
<dbReference type="GO" id="GO:0051996">
    <property type="term" value="F:squalene synthase [NAD(P)H] activity"/>
    <property type="evidence" value="ECO:0007669"/>
    <property type="project" value="InterPro"/>
</dbReference>
<dbReference type="SFLD" id="SFLDG01212">
    <property type="entry name" value="Phytoene_synthase_like"/>
    <property type="match status" value="1"/>
</dbReference>
<organism evidence="3">
    <name type="scientific">Cupriavidus oxalaticus</name>
    <dbReference type="NCBI Taxonomy" id="96344"/>
    <lineage>
        <taxon>Bacteria</taxon>
        <taxon>Pseudomonadati</taxon>
        <taxon>Pseudomonadota</taxon>
        <taxon>Betaproteobacteria</taxon>
        <taxon>Burkholderiales</taxon>
        <taxon>Burkholderiaceae</taxon>
        <taxon>Cupriavidus</taxon>
    </lineage>
</organism>
<dbReference type="InterPro" id="IPR033904">
    <property type="entry name" value="Trans_IPPS_HH"/>
</dbReference>
<evidence type="ECO:0000256" key="1">
    <source>
        <dbReference type="ARBA" id="ARBA00022679"/>
    </source>
</evidence>
<dbReference type="AlphaFoldDB" id="A0A375GFY3"/>
<dbReference type="PANTHER" id="PTHR31480">
    <property type="entry name" value="BIFUNCTIONAL LYCOPENE CYCLASE/PHYTOENE SYNTHASE"/>
    <property type="match status" value="1"/>
</dbReference>
<dbReference type="SUPFAM" id="SSF48576">
    <property type="entry name" value="Terpenoid synthases"/>
    <property type="match status" value="1"/>
</dbReference>
<gene>
    <name evidence="2" type="primary">hpnD</name>
    <name evidence="3" type="ORF">CO2235_MP50078</name>
    <name evidence="2" type="ORF">JTE92_10595</name>
</gene>
<reference evidence="2 4" key="2">
    <citation type="submission" date="2021-02" db="EMBL/GenBank/DDBJ databases">
        <title>Complete Genome Sequence of Cupriavidus oxalaticus Strain Ox1, a Soil Oxalate-Degrading Species.</title>
        <authorList>
            <person name="Palmieri F."/>
            <person name="Udriet P."/>
            <person name="Deuasquier M."/>
            <person name="Beaudoing E."/>
            <person name="Johnson S.L."/>
            <person name="Davenport K.W."/>
            <person name="Chain P.S."/>
            <person name="Bindschedler S."/>
            <person name="Junier P."/>
        </authorList>
    </citation>
    <scope>NUCLEOTIDE SEQUENCE [LARGE SCALE GENOMIC DNA]</scope>
    <source>
        <strain evidence="2 4">Ox1</strain>
    </source>
</reference>
<dbReference type="NCBIfam" id="TIGR03465">
    <property type="entry name" value="HpnD"/>
    <property type="match status" value="1"/>
</dbReference>
<dbReference type="GO" id="GO:0004311">
    <property type="term" value="F:geranylgeranyl diphosphate synthase activity"/>
    <property type="evidence" value="ECO:0007669"/>
    <property type="project" value="InterPro"/>
</dbReference>